<keyword evidence="2" id="KW-1185">Reference proteome</keyword>
<dbReference type="EMBL" id="JACMSC010000014">
    <property type="protein sequence ID" value="KAG6488858.1"/>
    <property type="molecule type" value="Genomic_DNA"/>
</dbReference>
<organism evidence="1 2">
    <name type="scientific">Zingiber officinale</name>
    <name type="common">Ginger</name>
    <name type="synonym">Amomum zingiber</name>
    <dbReference type="NCBI Taxonomy" id="94328"/>
    <lineage>
        <taxon>Eukaryota</taxon>
        <taxon>Viridiplantae</taxon>
        <taxon>Streptophyta</taxon>
        <taxon>Embryophyta</taxon>
        <taxon>Tracheophyta</taxon>
        <taxon>Spermatophyta</taxon>
        <taxon>Magnoliopsida</taxon>
        <taxon>Liliopsida</taxon>
        <taxon>Zingiberales</taxon>
        <taxon>Zingiberaceae</taxon>
        <taxon>Zingiber</taxon>
    </lineage>
</organism>
<protein>
    <submittedName>
        <fullName evidence="1">Uncharacterized protein</fullName>
    </submittedName>
</protein>
<dbReference type="AlphaFoldDB" id="A0A8J5FKP4"/>
<proteinExistence type="predicted"/>
<name>A0A8J5FKP4_ZINOF</name>
<comment type="caution">
    <text evidence="1">The sequence shown here is derived from an EMBL/GenBank/DDBJ whole genome shotgun (WGS) entry which is preliminary data.</text>
</comment>
<gene>
    <name evidence="1" type="ORF">ZIOFF_050112</name>
</gene>
<dbReference type="Proteomes" id="UP000734854">
    <property type="component" value="Unassembled WGS sequence"/>
</dbReference>
<accession>A0A8J5FKP4</accession>
<evidence type="ECO:0000313" key="2">
    <source>
        <dbReference type="Proteomes" id="UP000734854"/>
    </source>
</evidence>
<reference evidence="1 2" key="1">
    <citation type="submission" date="2020-08" db="EMBL/GenBank/DDBJ databases">
        <title>Plant Genome Project.</title>
        <authorList>
            <person name="Zhang R.-G."/>
        </authorList>
    </citation>
    <scope>NUCLEOTIDE SEQUENCE [LARGE SCALE GENOMIC DNA]</scope>
    <source>
        <tissue evidence="1">Rhizome</tissue>
    </source>
</reference>
<evidence type="ECO:0000313" key="1">
    <source>
        <dbReference type="EMBL" id="KAG6488858.1"/>
    </source>
</evidence>
<sequence>MLCKVDHRHHLNTNHGERQREQPGHQRRPVVFGRENTGQRWHQGNWIQFYKVHQLNVNRYTLLCFGYVPPSSVVLIYLLRERSYVIVEELCKFGATVQSTPAHAKMRISTSACASGRRRGSG</sequence>